<sequence>MCELACNRLWLPTIPKEFSVNFPLTICAVLMLGALAGCAGVTADVNARGDLPEPAQGTVNYRFAQSPVQVEKGASSPAESMLRDGLAKRGFVEGKPDTARYLVSVAWATRPAGVTVAASGDCAEGCAPAGQPLFPWFGHPYVHTLTLRFFALPQGTEAYRVSVEKRDRNGDAEQALPYLVAGALARLPYAGAPQWRVQLREPGAAGDAAARAMPEVVSVKPVPQPQ</sequence>
<proteinExistence type="predicted"/>
<reference evidence="2 3" key="1">
    <citation type="submission" date="2018-11" db="EMBL/GenBank/DDBJ databases">
        <title>Paraburkholderia sp. DHOA04, isolated from soil.</title>
        <authorList>
            <person name="Gao Z.-H."/>
            <person name="Qiu L.-H."/>
            <person name="Fu J.-C."/>
        </authorList>
    </citation>
    <scope>NUCLEOTIDE SEQUENCE [LARGE SCALE GENOMIC DNA]</scope>
    <source>
        <strain evidence="2 3">DHOA04</strain>
    </source>
</reference>
<keyword evidence="1" id="KW-0812">Transmembrane</keyword>
<dbReference type="OrthoDB" id="9026125at2"/>
<name>A0A3N6NIK7_9BURK</name>
<feature type="transmembrane region" description="Helical" evidence="1">
    <location>
        <begin position="20"/>
        <end position="43"/>
    </location>
</feature>
<dbReference type="EMBL" id="RQIS01000002">
    <property type="protein sequence ID" value="RQH08932.1"/>
    <property type="molecule type" value="Genomic_DNA"/>
</dbReference>
<gene>
    <name evidence="2" type="ORF">D1Y85_03400</name>
</gene>
<evidence type="ECO:0000313" key="2">
    <source>
        <dbReference type="EMBL" id="RQH08932.1"/>
    </source>
</evidence>
<keyword evidence="3" id="KW-1185">Reference proteome</keyword>
<dbReference type="Proteomes" id="UP000272778">
    <property type="component" value="Unassembled WGS sequence"/>
</dbReference>
<dbReference type="AlphaFoldDB" id="A0A3N6NIK7"/>
<evidence type="ECO:0000313" key="3">
    <source>
        <dbReference type="Proteomes" id="UP000272778"/>
    </source>
</evidence>
<organism evidence="2 3">
    <name type="scientific">Paraburkholderia dinghuensis</name>
    <dbReference type="NCBI Taxonomy" id="2305225"/>
    <lineage>
        <taxon>Bacteria</taxon>
        <taxon>Pseudomonadati</taxon>
        <taxon>Pseudomonadota</taxon>
        <taxon>Betaproteobacteria</taxon>
        <taxon>Burkholderiales</taxon>
        <taxon>Burkholderiaceae</taxon>
        <taxon>Paraburkholderia</taxon>
    </lineage>
</organism>
<comment type="caution">
    <text evidence="2">The sequence shown here is derived from an EMBL/GenBank/DDBJ whole genome shotgun (WGS) entry which is preliminary data.</text>
</comment>
<keyword evidence="1" id="KW-1133">Transmembrane helix</keyword>
<keyword evidence="1" id="KW-0472">Membrane</keyword>
<protein>
    <submittedName>
        <fullName evidence="2">DUF4136 domain-containing protein</fullName>
    </submittedName>
</protein>
<evidence type="ECO:0000256" key="1">
    <source>
        <dbReference type="SAM" id="Phobius"/>
    </source>
</evidence>
<accession>A0A3N6NIK7</accession>